<protein>
    <submittedName>
        <fullName evidence="1">Uncharacterized protein</fullName>
    </submittedName>
</protein>
<sequence length="65" mass="7219">TGRGFLYNPSAVPQGNFARAVEEGIREGGWRLVWEEVEGGKEGYEAKPVCFFGGDELVRVKAVFR</sequence>
<name>A0A9W6ZEI3_9STRA</name>
<keyword evidence="2" id="KW-1185">Reference proteome</keyword>
<organism evidence="1 2">
    <name type="scientific">Triparma retinervis</name>
    <dbReference type="NCBI Taxonomy" id="2557542"/>
    <lineage>
        <taxon>Eukaryota</taxon>
        <taxon>Sar</taxon>
        <taxon>Stramenopiles</taxon>
        <taxon>Ochrophyta</taxon>
        <taxon>Bolidophyceae</taxon>
        <taxon>Parmales</taxon>
        <taxon>Triparmaceae</taxon>
        <taxon>Triparma</taxon>
    </lineage>
</organism>
<feature type="non-terminal residue" evidence="1">
    <location>
        <position position="1"/>
    </location>
</feature>
<evidence type="ECO:0000313" key="2">
    <source>
        <dbReference type="Proteomes" id="UP001165082"/>
    </source>
</evidence>
<gene>
    <name evidence="1" type="ORF">TrRE_jg2107</name>
</gene>
<dbReference type="AlphaFoldDB" id="A0A9W6ZEI3"/>
<dbReference type="EMBL" id="BRXZ01003209">
    <property type="protein sequence ID" value="GMH49837.1"/>
    <property type="molecule type" value="Genomic_DNA"/>
</dbReference>
<dbReference type="Proteomes" id="UP001165082">
    <property type="component" value="Unassembled WGS sequence"/>
</dbReference>
<evidence type="ECO:0000313" key="1">
    <source>
        <dbReference type="EMBL" id="GMH49837.1"/>
    </source>
</evidence>
<reference evidence="1" key="1">
    <citation type="submission" date="2022-07" db="EMBL/GenBank/DDBJ databases">
        <title>Genome analysis of Parmales, a sister group of diatoms, reveals the evolutionary specialization of diatoms from phago-mixotrophs to photoautotrophs.</title>
        <authorList>
            <person name="Ban H."/>
            <person name="Sato S."/>
            <person name="Yoshikawa S."/>
            <person name="Kazumasa Y."/>
            <person name="Nakamura Y."/>
            <person name="Ichinomiya M."/>
            <person name="Saitoh K."/>
            <person name="Sato N."/>
            <person name="Blanc-Mathieu R."/>
            <person name="Endo H."/>
            <person name="Kuwata A."/>
            <person name="Ogata H."/>
        </authorList>
    </citation>
    <scope>NUCLEOTIDE SEQUENCE</scope>
</reference>
<proteinExistence type="predicted"/>
<accession>A0A9W6ZEI3</accession>
<comment type="caution">
    <text evidence="1">The sequence shown here is derived from an EMBL/GenBank/DDBJ whole genome shotgun (WGS) entry which is preliminary data.</text>
</comment>